<dbReference type="PANTHER" id="PTHR47354:SF5">
    <property type="entry name" value="PROTEIN RFBI"/>
    <property type="match status" value="1"/>
</dbReference>
<keyword evidence="3" id="KW-0411">Iron-sulfur</keyword>
<name>A0ABP8PFT4_9NOCA</name>
<organism evidence="5 6">
    <name type="scientific">Rhodococcus olei</name>
    <dbReference type="NCBI Taxonomy" id="2161675"/>
    <lineage>
        <taxon>Bacteria</taxon>
        <taxon>Bacillati</taxon>
        <taxon>Actinomycetota</taxon>
        <taxon>Actinomycetes</taxon>
        <taxon>Mycobacteriales</taxon>
        <taxon>Nocardiaceae</taxon>
        <taxon>Rhodococcus</taxon>
    </lineage>
</organism>
<dbReference type="Gene3D" id="3.40.50.80">
    <property type="entry name" value="Nucleotide-binding domain of ferredoxin-NADP reductase (FNR) module"/>
    <property type="match status" value="1"/>
</dbReference>
<protein>
    <recommendedName>
        <fullName evidence="4">FAD-binding FR-type domain-containing protein</fullName>
    </recommendedName>
</protein>
<keyword evidence="2" id="KW-0408">Iron</keyword>
<dbReference type="Pfam" id="PF00175">
    <property type="entry name" value="NAD_binding_1"/>
    <property type="match status" value="1"/>
</dbReference>
<gene>
    <name evidence="5" type="ORF">GCM10023094_40500</name>
</gene>
<dbReference type="Proteomes" id="UP001501183">
    <property type="component" value="Unassembled WGS sequence"/>
</dbReference>
<dbReference type="InterPro" id="IPR008333">
    <property type="entry name" value="Cbr1-like_FAD-bd_dom"/>
</dbReference>
<dbReference type="SUPFAM" id="SSF52343">
    <property type="entry name" value="Ferredoxin reductase-like, C-terminal NADP-linked domain"/>
    <property type="match status" value="1"/>
</dbReference>
<comment type="cofactor">
    <cofactor evidence="1">
        <name>FAD</name>
        <dbReference type="ChEBI" id="CHEBI:57692"/>
    </cofactor>
</comment>
<dbReference type="InterPro" id="IPR050415">
    <property type="entry name" value="MRET"/>
</dbReference>
<keyword evidence="2" id="KW-0001">2Fe-2S</keyword>
<dbReference type="CDD" id="cd06187">
    <property type="entry name" value="O2ase_reductase_like"/>
    <property type="match status" value="1"/>
</dbReference>
<dbReference type="PROSITE" id="PS51384">
    <property type="entry name" value="FAD_FR"/>
    <property type="match status" value="1"/>
</dbReference>
<dbReference type="RefSeq" id="WP_345349301.1">
    <property type="nucleotide sequence ID" value="NZ_BAABFB010000063.1"/>
</dbReference>
<sequence>MGTEHAHQQHHEPQLDLWPATVVQHHRLREDLAVVRLEGEFVPFTAGQSVGVIVPQNPNLGRRYSPALPPSLDGKLEFHVRAVPAGWLSGAIVTDTAVGDTWQIGAPSGRLSVDADAREVIMVAGGTGLAPLRALILDLMRRPQPPRVFLFIGGRYPRDLYASDMLWLLDEQLEWLTVIPVVEEVVDPGWRDEWYERVRGADGYGEDHYIQGTLAEVVSSYGAYVDHQVLVVGSPAMVRATVRALVDTGTPAGAIQVG</sequence>
<dbReference type="InterPro" id="IPR017938">
    <property type="entry name" value="Riboflavin_synthase-like_b-brl"/>
</dbReference>
<evidence type="ECO:0000313" key="5">
    <source>
        <dbReference type="EMBL" id="GAA4485543.1"/>
    </source>
</evidence>
<dbReference type="InterPro" id="IPR001709">
    <property type="entry name" value="Flavoprot_Pyr_Nucl_cyt_Rdtase"/>
</dbReference>
<dbReference type="PANTHER" id="PTHR47354">
    <property type="entry name" value="NADH OXIDOREDUCTASE HCR"/>
    <property type="match status" value="1"/>
</dbReference>
<proteinExistence type="predicted"/>
<evidence type="ECO:0000313" key="6">
    <source>
        <dbReference type="Proteomes" id="UP001501183"/>
    </source>
</evidence>
<dbReference type="InterPro" id="IPR001433">
    <property type="entry name" value="OxRdtase_FAD/NAD-bd"/>
</dbReference>
<dbReference type="InterPro" id="IPR017927">
    <property type="entry name" value="FAD-bd_FR_type"/>
</dbReference>
<evidence type="ECO:0000259" key="4">
    <source>
        <dbReference type="PROSITE" id="PS51384"/>
    </source>
</evidence>
<dbReference type="InterPro" id="IPR039261">
    <property type="entry name" value="FNR_nucleotide-bd"/>
</dbReference>
<evidence type="ECO:0000256" key="1">
    <source>
        <dbReference type="ARBA" id="ARBA00001974"/>
    </source>
</evidence>
<accession>A0ABP8PFT4</accession>
<dbReference type="PRINTS" id="PR00410">
    <property type="entry name" value="PHEHYDRXLASE"/>
</dbReference>
<evidence type="ECO:0000256" key="2">
    <source>
        <dbReference type="ARBA" id="ARBA00022714"/>
    </source>
</evidence>
<reference evidence="6" key="1">
    <citation type="journal article" date="2019" name="Int. J. Syst. Evol. Microbiol.">
        <title>The Global Catalogue of Microorganisms (GCM) 10K type strain sequencing project: providing services to taxonomists for standard genome sequencing and annotation.</title>
        <authorList>
            <consortium name="The Broad Institute Genomics Platform"/>
            <consortium name="The Broad Institute Genome Sequencing Center for Infectious Disease"/>
            <person name="Wu L."/>
            <person name="Ma J."/>
        </authorList>
    </citation>
    <scope>NUCLEOTIDE SEQUENCE [LARGE SCALE GENOMIC DNA]</scope>
    <source>
        <strain evidence="6">JCM 32206</strain>
    </source>
</reference>
<feature type="domain" description="FAD-binding FR-type" evidence="4">
    <location>
        <begin position="15"/>
        <end position="114"/>
    </location>
</feature>
<keyword evidence="6" id="KW-1185">Reference proteome</keyword>
<dbReference type="EMBL" id="BAABFB010000063">
    <property type="protein sequence ID" value="GAA4485543.1"/>
    <property type="molecule type" value="Genomic_DNA"/>
</dbReference>
<dbReference type="PRINTS" id="PR00371">
    <property type="entry name" value="FPNCR"/>
</dbReference>
<evidence type="ECO:0000256" key="3">
    <source>
        <dbReference type="ARBA" id="ARBA00023014"/>
    </source>
</evidence>
<keyword evidence="2" id="KW-0479">Metal-binding</keyword>
<comment type="caution">
    <text evidence="5">The sequence shown here is derived from an EMBL/GenBank/DDBJ whole genome shotgun (WGS) entry which is preliminary data.</text>
</comment>
<dbReference type="SUPFAM" id="SSF63380">
    <property type="entry name" value="Riboflavin synthase domain-like"/>
    <property type="match status" value="1"/>
</dbReference>
<dbReference type="Gene3D" id="2.40.30.10">
    <property type="entry name" value="Translation factors"/>
    <property type="match status" value="1"/>
</dbReference>
<dbReference type="Pfam" id="PF00970">
    <property type="entry name" value="FAD_binding_6"/>
    <property type="match status" value="1"/>
</dbReference>